<feature type="compositionally biased region" description="Polar residues" evidence="2">
    <location>
        <begin position="160"/>
        <end position="173"/>
    </location>
</feature>
<dbReference type="OrthoDB" id="597471at2"/>
<name>A0A2T0SEF5_9BACT</name>
<sequence>MLYLMLSFWLWWNALPALNQISRNNQARREAEQAYQMGNYAQAIRLYTQLMPIDGQTDPGIQLNLGHAYFKLGQYQQAQRQYEPLLRIDDPVQRTAAATQLGVIACTRRDSARALALFEQALLEDPANEAARYDYELIRTRFSERIPNRQLPPKAAAPKQVNQPKPSGGQQVERSNRQDERLRRFARLNISEEQALQLLDAMQTDDLPYALTRSARESATPATTPSRW</sequence>
<protein>
    <submittedName>
        <fullName evidence="3">Tetratricopeptide repeat protein</fullName>
    </submittedName>
</protein>
<comment type="caution">
    <text evidence="3">The sequence shown here is derived from an EMBL/GenBank/DDBJ whole genome shotgun (WGS) entry which is preliminary data.</text>
</comment>
<dbReference type="EMBL" id="PVTE01000022">
    <property type="protein sequence ID" value="PRY31771.1"/>
    <property type="molecule type" value="Genomic_DNA"/>
</dbReference>
<organism evidence="3 4">
    <name type="scientific">Spirosoma oryzae</name>
    <dbReference type="NCBI Taxonomy" id="1469603"/>
    <lineage>
        <taxon>Bacteria</taxon>
        <taxon>Pseudomonadati</taxon>
        <taxon>Bacteroidota</taxon>
        <taxon>Cytophagia</taxon>
        <taxon>Cytophagales</taxon>
        <taxon>Cytophagaceae</taxon>
        <taxon>Spirosoma</taxon>
    </lineage>
</organism>
<evidence type="ECO:0000313" key="3">
    <source>
        <dbReference type="EMBL" id="PRY31771.1"/>
    </source>
</evidence>
<dbReference type="Gene3D" id="1.25.40.10">
    <property type="entry name" value="Tetratricopeptide repeat domain"/>
    <property type="match status" value="1"/>
</dbReference>
<dbReference type="SUPFAM" id="SSF48452">
    <property type="entry name" value="TPR-like"/>
    <property type="match status" value="1"/>
</dbReference>
<dbReference type="RefSeq" id="WP_106139859.1">
    <property type="nucleotide sequence ID" value="NZ_PVTE01000022.1"/>
</dbReference>
<dbReference type="InterPro" id="IPR019734">
    <property type="entry name" value="TPR_rpt"/>
</dbReference>
<dbReference type="AlphaFoldDB" id="A0A2T0SEF5"/>
<accession>A0A2T0SEF5</accession>
<dbReference type="SMART" id="SM00028">
    <property type="entry name" value="TPR"/>
    <property type="match status" value="3"/>
</dbReference>
<keyword evidence="1" id="KW-0802">TPR repeat</keyword>
<feature type="region of interest" description="Disordered" evidence="2">
    <location>
        <begin position="146"/>
        <end position="179"/>
    </location>
</feature>
<dbReference type="Proteomes" id="UP000238375">
    <property type="component" value="Unassembled WGS sequence"/>
</dbReference>
<keyword evidence="4" id="KW-1185">Reference proteome</keyword>
<gene>
    <name evidence="3" type="ORF">CLV58_12268</name>
</gene>
<evidence type="ECO:0000256" key="1">
    <source>
        <dbReference type="PROSITE-ProRule" id="PRU00339"/>
    </source>
</evidence>
<evidence type="ECO:0000313" key="4">
    <source>
        <dbReference type="Proteomes" id="UP000238375"/>
    </source>
</evidence>
<dbReference type="InterPro" id="IPR011990">
    <property type="entry name" value="TPR-like_helical_dom_sf"/>
</dbReference>
<reference evidence="3 4" key="1">
    <citation type="submission" date="2018-03" db="EMBL/GenBank/DDBJ databases">
        <title>Genomic Encyclopedia of Archaeal and Bacterial Type Strains, Phase II (KMG-II): from individual species to whole genera.</title>
        <authorList>
            <person name="Goeker M."/>
        </authorList>
    </citation>
    <scope>NUCLEOTIDE SEQUENCE [LARGE SCALE GENOMIC DNA]</scope>
    <source>
        <strain evidence="3 4">DSM 28354</strain>
    </source>
</reference>
<feature type="repeat" description="TPR" evidence="1">
    <location>
        <begin position="59"/>
        <end position="92"/>
    </location>
</feature>
<proteinExistence type="predicted"/>
<dbReference type="Pfam" id="PF14559">
    <property type="entry name" value="TPR_19"/>
    <property type="match status" value="1"/>
</dbReference>
<dbReference type="PROSITE" id="PS50005">
    <property type="entry name" value="TPR"/>
    <property type="match status" value="1"/>
</dbReference>
<evidence type="ECO:0000256" key="2">
    <source>
        <dbReference type="SAM" id="MobiDB-lite"/>
    </source>
</evidence>